<dbReference type="InterPro" id="IPR013785">
    <property type="entry name" value="Aldolase_TIM"/>
</dbReference>
<dbReference type="SUPFAM" id="SSF102114">
    <property type="entry name" value="Radical SAM enzymes"/>
    <property type="match status" value="1"/>
</dbReference>
<dbReference type="Proteomes" id="UP001232750">
    <property type="component" value="Unassembled WGS sequence"/>
</dbReference>
<dbReference type="Gene3D" id="3.20.20.70">
    <property type="entry name" value="Aldolase class I"/>
    <property type="match status" value="1"/>
</dbReference>
<evidence type="ECO:0000256" key="2">
    <source>
        <dbReference type="ARBA" id="ARBA00022723"/>
    </source>
</evidence>
<evidence type="ECO:0000313" key="6">
    <source>
        <dbReference type="EMBL" id="MDJ1649762.1"/>
    </source>
</evidence>
<dbReference type="PROSITE" id="PS51918">
    <property type="entry name" value="RADICAL_SAM"/>
    <property type="match status" value="1"/>
</dbReference>
<dbReference type="EMBL" id="JASJEU010000005">
    <property type="protein sequence ID" value="MDJ1649762.1"/>
    <property type="molecule type" value="Genomic_DNA"/>
</dbReference>
<protein>
    <submittedName>
        <fullName evidence="6">Radical SAM protein</fullName>
    </submittedName>
</protein>
<dbReference type="SMART" id="SM00729">
    <property type="entry name" value="Elp3"/>
    <property type="match status" value="1"/>
</dbReference>
<dbReference type="Pfam" id="PF13186">
    <property type="entry name" value="SPASM"/>
    <property type="match status" value="1"/>
</dbReference>
<keyword evidence="4" id="KW-0411">Iron-sulfur</keyword>
<dbReference type="InterPro" id="IPR050377">
    <property type="entry name" value="Radical_SAM_PqqE_MftC-like"/>
</dbReference>
<evidence type="ECO:0000256" key="1">
    <source>
        <dbReference type="ARBA" id="ARBA00022691"/>
    </source>
</evidence>
<dbReference type="PANTHER" id="PTHR11228:SF7">
    <property type="entry name" value="PQQA PEPTIDE CYCLASE"/>
    <property type="match status" value="1"/>
</dbReference>
<evidence type="ECO:0000256" key="3">
    <source>
        <dbReference type="ARBA" id="ARBA00023004"/>
    </source>
</evidence>
<dbReference type="SFLD" id="SFLDG01067">
    <property type="entry name" value="SPASM/twitch_domain_containing"/>
    <property type="match status" value="1"/>
</dbReference>
<sequence length="423" mass="44564">MRFGDQVVAFDFAGIPLVGNLNTGYVIGLTPEGAAVCGRMLHEDVDAAAIAAVDAALLDHLERGGFFSSEKPADAVLSAYLHVTQRCNLNCVGCYSLDEQRNCLDDAPLEQIQHALDELAGAGLASLVISGGEPFLRDDLPAIVEYAKRACGIASVTVLSNGTCITPAALEALAPHVDCVSVSFDGCSSTAPAYIRQDQRFDELVEAVCAVQRVGIPAHIIPTVHAKNIDDLKDYVRLSKDLGASLNFSLLTCAPDDELAALLPHEDALRTLGRSLLTLDDGKPIPAMDAPVGVNLTVKRTCGAGFRGVSVAADGTVYPCHMLHRPELAMGNVFTGSLTEALESPVSARFRAMDVDGFEGCSACRYKRICGGGCRARSLFASGSLESKDSYCAMTMEFYDALGAAMNAALDQAKGGAQDAVLQ</sequence>
<accession>A0ABT7DK39</accession>
<dbReference type="InterPro" id="IPR023885">
    <property type="entry name" value="4Fe4S-binding_SPASM_dom"/>
</dbReference>
<dbReference type="RefSeq" id="WP_283831105.1">
    <property type="nucleotide sequence ID" value="NZ_JASJEU010000005.1"/>
</dbReference>
<name>A0ABT7DK39_9ACTN</name>
<dbReference type="SFLD" id="SFLDS00029">
    <property type="entry name" value="Radical_SAM"/>
    <property type="match status" value="1"/>
</dbReference>
<dbReference type="InterPro" id="IPR058240">
    <property type="entry name" value="rSAM_sf"/>
</dbReference>
<gene>
    <name evidence="6" type="ORF">QNJ86_03020</name>
</gene>
<proteinExistence type="predicted"/>
<dbReference type="InterPro" id="IPR006638">
    <property type="entry name" value="Elp3/MiaA/NifB-like_rSAM"/>
</dbReference>
<evidence type="ECO:0000256" key="4">
    <source>
        <dbReference type="ARBA" id="ARBA00023014"/>
    </source>
</evidence>
<evidence type="ECO:0000313" key="7">
    <source>
        <dbReference type="Proteomes" id="UP001232750"/>
    </source>
</evidence>
<dbReference type="Pfam" id="PF04055">
    <property type="entry name" value="Radical_SAM"/>
    <property type="match status" value="1"/>
</dbReference>
<comment type="caution">
    <text evidence="6">The sequence shown here is derived from an EMBL/GenBank/DDBJ whole genome shotgun (WGS) entry which is preliminary data.</text>
</comment>
<dbReference type="SFLD" id="SFLDG01386">
    <property type="entry name" value="main_SPASM_domain-containing"/>
    <property type="match status" value="1"/>
</dbReference>
<keyword evidence="2" id="KW-0479">Metal-binding</keyword>
<keyword evidence="3" id="KW-0408">Iron</keyword>
<dbReference type="InterPro" id="IPR007197">
    <property type="entry name" value="rSAM"/>
</dbReference>
<keyword evidence="1" id="KW-0949">S-adenosyl-L-methionine</keyword>
<dbReference type="CDD" id="cd21125">
    <property type="entry name" value="SPASM_AlbA-like"/>
    <property type="match status" value="1"/>
</dbReference>
<feature type="domain" description="Radical SAM core" evidence="5">
    <location>
        <begin position="73"/>
        <end position="289"/>
    </location>
</feature>
<keyword evidence="7" id="KW-1185">Reference proteome</keyword>
<organism evidence="6 7">
    <name type="scientific">Gordonibacter faecis</name>
    <dbReference type="NCBI Taxonomy" id="3047475"/>
    <lineage>
        <taxon>Bacteria</taxon>
        <taxon>Bacillati</taxon>
        <taxon>Actinomycetota</taxon>
        <taxon>Coriobacteriia</taxon>
        <taxon>Eggerthellales</taxon>
        <taxon>Eggerthellaceae</taxon>
        <taxon>Gordonibacter</taxon>
    </lineage>
</organism>
<reference evidence="6 7" key="1">
    <citation type="submission" date="2023-05" db="EMBL/GenBank/DDBJ databases">
        <title>Gordonibacter KGMB12511T sp. nov., isolated from faeces of healthy Korean.</title>
        <authorList>
            <person name="Kim H.S."/>
            <person name="Kim J.-S."/>
            <person name="Suh M.K."/>
            <person name="Eom M.K."/>
            <person name="Do H.E."/>
            <person name="Lee J.-S."/>
        </authorList>
    </citation>
    <scope>NUCLEOTIDE SEQUENCE [LARGE SCALE GENOMIC DNA]</scope>
    <source>
        <strain evidence="6 7">KGMB12511</strain>
    </source>
</reference>
<evidence type="ECO:0000259" key="5">
    <source>
        <dbReference type="PROSITE" id="PS51918"/>
    </source>
</evidence>
<dbReference type="PANTHER" id="PTHR11228">
    <property type="entry name" value="RADICAL SAM DOMAIN PROTEIN"/>
    <property type="match status" value="1"/>
</dbReference>
<dbReference type="NCBIfam" id="TIGR04085">
    <property type="entry name" value="rSAM_more_4Fe4S"/>
    <property type="match status" value="1"/>
</dbReference>
<dbReference type="CDD" id="cd01335">
    <property type="entry name" value="Radical_SAM"/>
    <property type="match status" value="1"/>
</dbReference>